<dbReference type="AlphaFoldDB" id="A0A8E6L642"/>
<evidence type="ECO:0000313" key="5">
    <source>
        <dbReference type="EMBL" id="QVQ59273.1"/>
    </source>
</evidence>
<sequence>MNKYYQRHSNSRRNLMKNKLWLLLSMSVIQLSPLMIPTAQADLLDDIKQKKEIVIATEARYAPFEMLEDGKIVGLGKDILTEVMKGLPGVKVVQLDIPFQGILPGLESKRFDFVATSLTITRDREAKFAFTAPFSDASVAILKRKGDSRINSAKDLQGMIVASQAGAPQIAVLKEYEASVLKPTTGHGVKEIKAFIDYNEAYAALAAHRVDAVVQSLPNLAPLVKTRGDTFEIVRPPFGPVTWYAWVGRKDADSASLVKFVSDGIVQLNKSGKLAQLQTKWLGFSMAVPEQVPTPAN</sequence>
<proteinExistence type="inferred from homology"/>
<dbReference type="EMBL" id="MZ156798">
    <property type="protein sequence ID" value="QVQ59273.1"/>
    <property type="molecule type" value="Genomic_DNA"/>
</dbReference>
<dbReference type="PANTHER" id="PTHR35936:SF17">
    <property type="entry name" value="ARGININE-BINDING EXTRACELLULAR PROTEIN ARTP"/>
    <property type="match status" value="1"/>
</dbReference>
<evidence type="ECO:0000256" key="1">
    <source>
        <dbReference type="ARBA" id="ARBA00010333"/>
    </source>
</evidence>
<organism evidence="5">
    <name type="scientific">Klebsiella pneumoniae</name>
    <dbReference type="NCBI Taxonomy" id="573"/>
    <lineage>
        <taxon>Bacteria</taxon>
        <taxon>Pseudomonadati</taxon>
        <taxon>Pseudomonadota</taxon>
        <taxon>Gammaproteobacteria</taxon>
        <taxon>Enterobacterales</taxon>
        <taxon>Enterobacteriaceae</taxon>
        <taxon>Klebsiella/Raoultella group</taxon>
        <taxon>Klebsiella</taxon>
        <taxon>Klebsiella pneumoniae complex</taxon>
    </lineage>
</organism>
<geneLocation type="plasmid" evidence="5">
    <name>pKPC-063001</name>
</geneLocation>
<protein>
    <submittedName>
        <fullName evidence="5">ABC transporter substrate-binding protein</fullName>
    </submittedName>
</protein>
<dbReference type="SMART" id="SM00062">
    <property type="entry name" value="PBPb"/>
    <property type="match status" value="1"/>
</dbReference>
<keyword evidence="2 3" id="KW-0732">Signal</keyword>
<comment type="similarity">
    <text evidence="1">Belongs to the bacterial solute-binding protein 3 family.</text>
</comment>
<dbReference type="Pfam" id="PF00497">
    <property type="entry name" value="SBP_bac_3"/>
    <property type="match status" value="1"/>
</dbReference>
<evidence type="ECO:0000256" key="3">
    <source>
        <dbReference type="SAM" id="SignalP"/>
    </source>
</evidence>
<dbReference type="InterPro" id="IPR001638">
    <property type="entry name" value="Solute-binding_3/MltF_N"/>
</dbReference>
<name>A0A8E6L642_KLEPN</name>
<dbReference type="PANTHER" id="PTHR35936">
    <property type="entry name" value="MEMBRANE-BOUND LYTIC MUREIN TRANSGLYCOSYLASE F"/>
    <property type="match status" value="1"/>
</dbReference>
<reference evidence="5" key="1">
    <citation type="submission" date="2021-05" db="EMBL/GenBank/DDBJ databases">
        <authorList>
            <person name="Zhang X."/>
        </authorList>
    </citation>
    <scope>NUCLEOTIDE SEQUENCE</scope>
    <source>
        <plasmid evidence="5">pKPC-063001</plasmid>
    </source>
</reference>
<keyword evidence="5" id="KW-0614">Plasmid</keyword>
<feature type="signal peptide" evidence="3">
    <location>
        <begin position="1"/>
        <end position="41"/>
    </location>
</feature>
<feature type="domain" description="Solute-binding protein family 3/N-terminal" evidence="4">
    <location>
        <begin position="52"/>
        <end position="285"/>
    </location>
</feature>
<accession>A0A8E6L642</accession>
<evidence type="ECO:0000259" key="4">
    <source>
        <dbReference type="SMART" id="SM00062"/>
    </source>
</evidence>
<evidence type="ECO:0000256" key="2">
    <source>
        <dbReference type="ARBA" id="ARBA00022729"/>
    </source>
</evidence>
<feature type="chain" id="PRO_5034887916" evidence="3">
    <location>
        <begin position="42"/>
        <end position="297"/>
    </location>
</feature>